<proteinExistence type="predicted"/>
<reference evidence="1" key="1">
    <citation type="submission" date="2023-08" db="EMBL/GenBank/DDBJ databases">
        <title>Pelteobagrus vachellii genome.</title>
        <authorList>
            <person name="Liu H."/>
        </authorList>
    </citation>
    <scope>NUCLEOTIDE SEQUENCE</scope>
    <source>
        <strain evidence="1">PRFRI_2022a</strain>
        <tissue evidence="1">Muscle</tissue>
    </source>
</reference>
<name>A0AA88P1Y0_TACVA</name>
<sequence length="74" mass="8414">MGSHRVSIGGFGRMDYSRRSDSDVCLVFLKLHRTTFPFIHRLFCLFPDSNRSSESGASQGFFLMSSQDKYVGLE</sequence>
<dbReference type="AlphaFoldDB" id="A0AA88P1Y0"/>
<keyword evidence="2" id="KW-1185">Reference proteome</keyword>
<protein>
    <submittedName>
        <fullName evidence="1">Uncharacterized protein</fullName>
    </submittedName>
</protein>
<evidence type="ECO:0000313" key="2">
    <source>
        <dbReference type="Proteomes" id="UP001187315"/>
    </source>
</evidence>
<organism evidence="1 2">
    <name type="scientific">Tachysurus vachellii</name>
    <name type="common">Darkbarbel catfish</name>
    <name type="synonym">Pelteobagrus vachellii</name>
    <dbReference type="NCBI Taxonomy" id="175792"/>
    <lineage>
        <taxon>Eukaryota</taxon>
        <taxon>Metazoa</taxon>
        <taxon>Chordata</taxon>
        <taxon>Craniata</taxon>
        <taxon>Vertebrata</taxon>
        <taxon>Euteleostomi</taxon>
        <taxon>Actinopterygii</taxon>
        <taxon>Neopterygii</taxon>
        <taxon>Teleostei</taxon>
        <taxon>Ostariophysi</taxon>
        <taxon>Siluriformes</taxon>
        <taxon>Bagridae</taxon>
        <taxon>Tachysurus</taxon>
    </lineage>
</organism>
<dbReference type="Proteomes" id="UP001187315">
    <property type="component" value="Unassembled WGS sequence"/>
</dbReference>
<comment type="caution">
    <text evidence="1">The sequence shown here is derived from an EMBL/GenBank/DDBJ whole genome shotgun (WGS) entry which is preliminary data.</text>
</comment>
<gene>
    <name evidence="1" type="ORF">Q7C36_000728</name>
</gene>
<dbReference type="EMBL" id="JAVHJS010000001">
    <property type="protein sequence ID" value="KAK2868857.1"/>
    <property type="molecule type" value="Genomic_DNA"/>
</dbReference>
<evidence type="ECO:0000313" key="1">
    <source>
        <dbReference type="EMBL" id="KAK2868857.1"/>
    </source>
</evidence>
<accession>A0AA88P1Y0</accession>